<dbReference type="AlphaFoldDB" id="F2J346"/>
<dbReference type="EMBL" id="CP002568">
    <property type="protein sequence ID" value="ADZ68916.1"/>
    <property type="molecule type" value="Genomic_DNA"/>
</dbReference>
<feature type="region of interest" description="Disordered" evidence="1">
    <location>
        <begin position="67"/>
        <end position="88"/>
    </location>
</feature>
<gene>
    <name evidence="2" type="ordered locus">SL003B_0480</name>
</gene>
<name>F2J346_POLGS</name>
<keyword evidence="3" id="KW-1185">Reference proteome</keyword>
<sequence>MKGAQMHELPVSRVRLVQRAAQKMTSGARRVNLAGPGGRACPPAAPALPLGPQSGIIVARRGRARRRVGLPTGFRRPTGGRSAERRST</sequence>
<evidence type="ECO:0000256" key="1">
    <source>
        <dbReference type="SAM" id="MobiDB-lite"/>
    </source>
</evidence>
<dbReference type="HOGENOM" id="CLU_2466378_0_0_5"/>
<organism evidence="2 3">
    <name type="scientific">Polymorphum gilvum (strain LMG 25793 / CGMCC 1.9160 / SL003B-26A1)</name>
    <dbReference type="NCBI Taxonomy" id="991905"/>
    <lineage>
        <taxon>Bacteria</taxon>
        <taxon>Pseudomonadati</taxon>
        <taxon>Pseudomonadota</taxon>
        <taxon>Alphaproteobacteria</taxon>
        <taxon>Rhodobacterales</taxon>
        <taxon>Paracoccaceae</taxon>
        <taxon>Polymorphum</taxon>
    </lineage>
</organism>
<protein>
    <submittedName>
        <fullName evidence="2">Uncharacterized protein</fullName>
    </submittedName>
</protein>
<dbReference type="KEGG" id="pgv:SL003B_0480"/>
<proteinExistence type="predicted"/>
<evidence type="ECO:0000313" key="3">
    <source>
        <dbReference type="Proteomes" id="UP000008130"/>
    </source>
</evidence>
<evidence type="ECO:0000313" key="2">
    <source>
        <dbReference type="EMBL" id="ADZ68916.1"/>
    </source>
</evidence>
<reference evidence="2 3" key="1">
    <citation type="journal article" date="2011" name="J. Bacteriol.">
        <title>Complete genome sequence of Polymorphum gilvum SL003B-26A1T, a crude oil-degrading bacterium from oil-polluted saline soil.</title>
        <authorList>
            <person name="Li S.G."/>
            <person name="Tang Y.Q."/>
            <person name="Nie Y."/>
            <person name="Cai M."/>
            <person name="Wu X.L."/>
        </authorList>
    </citation>
    <scope>NUCLEOTIDE SEQUENCE [LARGE SCALE GENOMIC DNA]</scope>
    <source>
        <strain evidence="3">LMG 25793 / CGMCC 1.9160 / SL003B-26A1</strain>
    </source>
</reference>
<dbReference type="Proteomes" id="UP000008130">
    <property type="component" value="Chromosome"/>
</dbReference>
<accession>F2J346</accession>